<dbReference type="Proteomes" id="UP001254770">
    <property type="component" value="Unassembled WGS sequence"/>
</dbReference>
<protein>
    <recommendedName>
        <fullName evidence="3">Phage protein</fullName>
    </recommendedName>
</protein>
<dbReference type="RefSeq" id="WP_311820653.1">
    <property type="nucleotide sequence ID" value="NZ_JARPXI010000018.1"/>
</dbReference>
<dbReference type="AlphaFoldDB" id="A0AAW8TG36"/>
<evidence type="ECO:0000313" key="1">
    <source>
        <dbReference type="EMBL" id="MDT2545803.1"/>
    </source>
</evidence>
<proteinExistence type="predicted"/>
<reference evidence="1" key="1">
    <citation type="submission" date="2023-03" db="EMBL/GenBank/DDBJ databases">
        <authorList>
            <person name="Shen W."/>
            <person name="Cai J."/>
        </authorList>
    </citation>
    <scope>NUCLEOTIDE SEQUENCE</scope>
    <source>
        <strain evidence="1">Y15</strain>
    </source>
</reference>
<comment type="caution">
    <text evidence="1">The sequence shown here is derived from an EMBL/GenBank/DDBJ whole genome shotgun (WGS) entry which is preliminary data.</text>
</comment>
<accession>A0AAW8TG36</accession>
<evidence type="ECO:0008006" key="3">
    <source>
        <dbReference type="Google" id="ProtNLM"/>
    </source>
</evidence>
<gene>
    <name evidence="1" type="ORF">P7D69_15750</name>
</gene>
<organism evidence="1 2">
    <name type="scientific">Enterococcus raffinosus</name>
    <dbReference type="NCBI Taxonomy" id="71452"/>
    <lineage>
        <taxon>Bacteria</taxon>
        <taxon>Bacillati</taxon>
        <taxon>Bacillota</taxon>
        <taxon>Bacilli</taxon>
        <taxon>Lactobacillales</taxon>
        <taxon>Enterococcaceae</taxon>
        <taxon>Enterococcus</taxon>
    </lineage>
</organism>
<sequence length="95" mass="11367">MNDYDLLKKAHNSLPKEYKEVMVPYLKSYAAFLVSGGTESEQRAMDLFKQYWVGYKIYLYQQKNKDFDYWDLRKVSYETYRELALKIASNNVANK</sequence>
<evidence type="ECO:0000313" key="2">
    <source>
        <dbReference type="Proteomes" id="UP001254770"/>
    </source>
</evidence>
<name>A0AAW8TG36_9ENTE</name>
<dbReference type="EMBL" id="JARPXL010000018">
    <property type="protein sequence ID" value="MDT2545803.1"/>
    <property type="molecule type" value="Genomic_DNA"/>
</dbReference>